<reference evidence="3 4" key="1">
    <citation type="submission" date="2018-05" db="EMBL/GenBank/DDBJ databases">
        <title>Genomic Encyclopedia of Type Strains, Phase IV (KMG-IV): sequencing the most valuable type-strain genomes for metagenomic binning, comparative biology and taxonomic classification.</title>
        <authorList>
            <person name="Goeker M."/>
        </authorList>
    </citation>
    <scope>NUCLEOTIDE SEQUENCE [LARGE SCALE GENOMIC DNA]</scope>
    <source>
        <strain evidence="3 4">JC118</strain>
    </source>
</reference>
<evidence type="ECO:0000256" key="1">
    <source>
        <dbReference type="ARBA" id="ARBA00023125"/>
    </source>
</evidence>
<evidence type="ECO:0000259" key="2">
    <source>
        <dbReference type="PROSITE" id="PS50943"/>
    </source>
</evidence>
<dbReference type="InterPro" id="IPR001387">
    <property type="entry name" value="Cro/C1-type_HTH"/>
</dbReference>
<comment type="caution">
    <text evidence="3">The sequence shown here is derived from an EMBL/GenBank/DDBJ whole genome shotgun (WGS) entry which is preliminary data.</text>
</comment>
<sequence>MMEKLNERLLYLRKNANLTQQQLADKLHISNKTISQWETGVSQTKRY</sequence>
<dbReference type="Gene3D" id="1.10.260.40">
    <property type="entry name" value="lambda repressor-like DNA-binding domains"/>
    <property type="match status" value="1"/>
</dbReference>
<dbReference type="AlphaFoldDB" id="A0A318KKI2"/>
<dbReference type="STRING" id="1034346.GCA_000313565_02918"/>
<dbReference type="OrthoDB" id="9805856at2"/>
<dbReference type="EMBL" id="QJKH01000007">
    <property type="protein sequence ID" value="PXX78594.1"/>
    <property type="molecule type" value="Genomic_DNA"/>
</dbReference>
<dbReference type="Proteomes" id="UP000247612">
    <property type="component" value="Unassembled WGS sequence"/>
</dbReference>
<proteinExistence type="predicted"/>
<dbReference type="GO" id="GO:0003677">
    <property type="term" value="F:DNA binding"/>
    <property type="evidence" value="ECO:0007669"/>
    <property type="project" value="UniProtKB-KW"/>
</dbReference>
<dbReference type="InterPro" id="IPR010982">
    <property type="entry name" value="Lambda_DNA-bd_dom_sf"/>
</dbReference>
<evidence type="ECO:0000313" key="4">
    <source>
        <dbReference type="Proteomes" id="UP000247612"/>
    </source>
</evidence>
<evidence type="ECO:0000313" key="3">
    <source>
        <dbReference type="EMBL" id="PXX78594.1"/>
    </source>
</evidence>
<dbReference type="PROSITE" id="PS50943">
    <property type="entry name" value="HTH_CROC1"/>
    <property type="match status" value="1"/>
</dbReference>
<dbReference type="Pfam" id="PF01381">
    <property type="entry name" value="HTH_3"/>
    <property type="match status" value="1"/>
</dbReference>
<dbReference type="PANTHER" id="PTHR46558:SF13">
    <property type="entry name" value="HTH-TYPE TRANSCRIPTIONAL REGULATOR IMMR"/>
    <property type="match status" value="1"/>
</dbReference>
<organism evidence="3 4">
    <name type="scientific">Dielma fastidiosa</name>
    <dbReference type="NCBI Taxonomy" id="1034346"/>
    <lineage>
        <taxon>Bacteria</taxon>
        <taxon>Bacillati</taxon>
        <taxon>Bacillota</taxon>
        <taxon>Erysipelotrichia</taxon>
        <taxon>Erysipelotrichales</taxon>
        <taxon>Erysipelotrichaceae</taxon>
        <taxon>Dielma</taxon>
    </lineage>
</organism>
<dbReference type="RefSeq" id="WP_110370619.1">
    <property type="nucleotide sequence ID" value="NZ_CABKRQ010000008.1"/>
</dbReference>
<dbReference type="PANTHER" id="PTHR46558">
    <property type="entry name" value="TRACRIPTIONAL REGULATORY PROTEIN-RELATED-RELATED"/>
    <property type="match status" value="1"/>
</dbReference>
<protein>
    <submittedName>
        <fullName evidence="3">Helix-turn-helix protein</fullName>
    </submittedName>
</protein>
<name>A0A318KKI2_9FIRM</name>
<dbReference type="CDD" id="cd00093">
    <property type="entry name" value="HTH_XRE"/>
    <property type="match status" value="1"/>
</dbReference>
<keyword evidence="1" id="KW-0238">DNA-binding</keyword>
<dbReference type="SUPFAM" id="SSF47413">
    <property type="entry name" value="lambda repressor-like DNA-binding domains"/>
    <property type="match status" value="1"/>
</dbReference>
<gene>
    <name evidence="3" type="ORF">DES51_107135</name>
</gene>
<keyword evidence="4" id="KW-1185">Reference proteome</keyword>
<accession>A0A318KKI2</accession>
<feature type="domain" description="HTH cro/C1-type" evidence="2">
    <location>
        <begin position="9"/>
        <end position="40"/>
    </location>
</feature>